<dbReference type="PROSITE" id="PS51257">
    <property type="entry name" value="PROKAR_LIPOPROTEIN"/>
    <property type="match status" value="1"/>
</dbReference>
<proteinExistence type="predicted"/>
<dbReference type="NCBIfam" id="TIGR02145">
    <property type="entry name" value="Fib_succ_major"/>
    <property type="match status" value="1"/>
</dbReference>
<dbReference type="RefSeq" id="WP_109573282.1">
    <property type="nucleotide sequence ID" value="NZ_UHJL01000003.1"/>
</dbReference>
<evidence type="ECO:0000313" key="2">
    <source>
        <dbReference type="EMBL" id="SUQ24941.1"/>
    </source>
</evidence>
<name>A0A380S8W5_FIBSU</name>
<dbReference type="EMBL" id="UHJL01000003">
    <property type="protein sequence ID" value="SUQ24941.1"/>
    <property type="molecule type" value="Genomic_DNA"/>
</dbReference>
<evidence type="ECO:0000313" key="3">
    <source>
        <dbReference type="Proteomes" id="UP000255423"/>
    </source>
</evidence>
<accession>A0A380S8W5</accession>
<protein>
    <submittedName>
        <fullName evidence="2">Major paralogous domain-containing protein</fullName>
    </submittedName>
</protein>
<gene>
    <name evidence="2" type="ORF">SAMN05661053_2355</name>
</gene>
<feature type="signal peptide" evidence="1">
    <location>
        <begin position="1"/>
        <end position="26"/>
    </location>
</feature>
<feature type="chain" id="PRO_5016879704" evidence="1">
    <location>
        <begin position="27"/>
        <end position="600"/>
    </location>
</feature>
<dbReference type="Proteomes" id="UP000255423">
    <property type="component" value="Unassembled WGS sequence"/>
</dbReference>
<sequence>MNYSKFSGLVACKMAMLLAFMFAACSDEPSVSPLAQDGGYTEEQGVYALVGRVGDVYPKLLLAVDENSLQAPKGSSITVYELDSLTFDTTGRSFVSSINDDEGRFVIDSLDFDSPYVLIEEIVPSRDTCLYVSDWLLPLVENQLRYEKLENPSSETQCFERTLKAKEFRAVVDLRKKEKISVNSLTTAKVPLLQKYIAEGKTFAEASQMAERKILEDFGIYEDLGSFEKMFDDDSELSYVNELIQYTDSSAREKLLWEDVVGNYVSPKEYMGNVQLEKYYQNMKKMIDYRIGFLAKVDGLGQCTEARENDVGEIRLFYTQNYVNVVCHSKKWTMGFKSVEHTKGLLVDNRDGRSYETVTYNWGGTTQTWMAEDLVYADSAHPTCQDYIDKSDATCRKLGRYVWLHAMDIGLDDVNMFWIRWQGGDTVSYQDCLKVFSGDLDSVVPGTCMQGSLGGYWDYEYANPVLRSNLNAHQGICPDGWRIPTTSDWRTLLQNLGELYGVDYVKAAPVLYDETATGFGLYSSNEGLVVDSRGRVVVSQNGFFNDEFAVTDEHLSRVQFFGGYSTGYGFGFRTPGDREYEESYFNIPPLDKINIRCIKN</sequence>
<organism evidence="2 3">
    <name type="scientific">Fibrobacter succinogenes</name>
    <name type="common">Bacteroides succinogenes</name>
    <dbReference type="NCBI Taxonomy" id="833"/>
    <lineage>
        <taxon>Bacteria</taxon>
        <taxon>Pseudomonadati</taxon>
        <taxon>Fibrobacterota</taxon>
        <taxon>Fibrobacteria</taxon>
        <taxon>Fibrobacterales</taxon>
        <taxon>Fibrobacteraceae</taxon>
        <taxon>Fibrobacter</taxon>
    </lineage>
</organism>
<dbReference type="AlphaFoldDB" id="A0A380S8W5"/>
<keyword evidence="1" id="KW-0732">Signal</keyword>
<dbReference type="InterPro" id="IPR011871">
    <property type="entry name" value="Fib_succ_major"/>
</dbReference>
<reference evidence="2 3" key="1">
    <citation type="submission" date="2017-08" db="EMBL/GenBank/DDBJ databases">
        <authorList>
            <person name="de Groot N.N."/>
        </authorList>
    </citation>
    <scope>NUCLEOTIDE SEQUENCE [LARGE SCALE GENOMIC DNA]</scope>
    <source>
        <strain evidence="2 3">HM2</strain>
    </source>
</reference>
<evidence type="ECO:0000256" key="1">
    <source>
        <dbReference type="SAM" id="SignalP"/>
    </source>
</evidence>